<evidence type="ECO:0000259" key="2">
    <source>
        <dbReference type="Pfam" id="PF03432"/>
    </source>
</evidence>
<keyword evidence="1" id="KW-0175">Coiled coil</keyword>
<proteinExistence type="predicted"/>
<comment type="caution">
    <text evidence="3">The sequence shown here is derived from an EMBL/GenBank/DDBJ whole genome shotgun (WGS) entry which is preliminary data.</text>
</comment>
<dbReference type="RefSeq" id="WP_024973509.1">
    <property type="nucleotide sequence ID" value="NZ_PVHK01000237.1"/>
</dbReference>
<organism evidence="3 4">
    <name type="scientific">Burkholderia vietnamiensis</name>
    <dbReference type="NCBI Taxonomy" id="60552"/>
    <lineage>
        <taxon>Bacteria</taxon>
        <taxon>Pseudomonadati</taxon>
        <taxon>Pseudomonadota</taxon>
        <taxon>Betaproteobacteria</taxon>
        <taxon>Burkholderiales</taxon>
        <taxon>Burkholderiaceae</taxon>
        <taxon>Burkholderia</taxon>
        <taxon>Burkholderia cepacia complex</taxon>
    </lineage>
</organism>
<dbReference type="InterPro" id="IPR005094">
    <property type="entry name" value="Endonuclease_MobA/VirD2"/>
</dbReference>
<accession>A0AA44XZH3</accession>
<protein>
    <submittedName>
        <fullName evidence="3">Relaxase</fullName>
    </submittedName>
</protein>
<dbReference type="EMBL" id="PVHK01000237">
    <property type="protein sequence ID" value="PRH38524.1"/>
    <property type="molecule type" value="Genomic_DNA"/>
</dbReference>
<evidence type="ECO:0000313" key="3">
    <source>
        <dbReference type="EMBL" id="PRH38524.1"/>
    </source>
</evidence>
<feature type="domain" description="MobA/VirD2-like nuclease" evidence="2">
    <location>
        <begin position="49"/>
        <end position="130"/>
    </location>
</feature>
<evidence type="ECO:0000313" key="4">
    <source>
        <dbReference type="Proteomes" id="UP000237632"/>
    </source>
</evidence>
<sequence>MIVRIFNSGTSGGESPVRYLLSGTDHAGQKRFVDPEVLSGSPDLTIAAINTITRKHKYVSGAIAFRDQEQPSREQIMNIIGRFKETVCPGLDARHYNSLFVLHRDKGNTEIHFVVPSLELTTGRRLSIHPPGPRNIALYDAFTKVTNHEFGYDQVIPDPLKLALSDFERKVPEGQRDRSNKLHLHKHLARAIRRGEITTRDQLCEHLEEQFGVTITRKGADYISVKFPGSQKAKRMRGPLYRADADYAQLLEQYRRPPPAKLTDTEYHQHKSMLAELVAERKQFFAAAYLQPRQLRAHKARVALRPSAMRHRPSTPHNYKETKTMHLELNAIKRIVSDSLSVARQIRAERPVFTPAHRGAVAGRIRHLRDQAYQSSKSDLSEYAAMDTVHEVEGALGEIESDISAATADVNHAKTPEQRRKAEERVSKLIAQKNRLLQQLAQAKLRQINASAKRQRI</sequence>
<evidence type="ECO:0000256" key="1">
    <source>
        <dbReference type="SAM" id="Coils"/>
    </source>
</evidence>
<dbReference type="Pfam" id="PF03432">
    <property type="entry name" value="Relaxase"/>
    <property type="match status" value="1"/>
</dbReference>
<reference evidence="3 4" key="1">
    <citation type="submission" date="2018-03" db="EMBL/GenBank/DDBJ databases">
        <authorList>
            <person name="Nguyen K."/>
            <person name="Fouts D."/>
            <person name="Sutton G."/>
        </authorList>
    </citation>
    <scope>NUCLEOTIDE SEQUENCE [LARGE SCALE GENOMIC DNA]</scope>
    <source>
        <strain evidence="3 4">AU3578</strain>
    </source>
</reference>
<dbReference type="Proteomes" id="UP000237632">
    <property type="component" value="Unassembled WGS sequence"/>
</dbReference>
<gene>
    <name evidence="3" type="ORF">C6T65_31500</name>
</gene>
<dbReference type="AlphaFoldDB" id="A0AA44XZH3"/>
<feature type="coiled-coil region" evidence="1">
    <location>
        <begin position="419"/>
        <end position="446"/>
    </location>
</feature>
<name>A0AA44XZH3_BURVI</name>